<name>A0ACB8TLM4_9AGAM</name>
<protein>
    <submittedName>
        <fullName evidence="1">Uncharacterized protein</fullName>
    </submittedName>
</protein>
<evidence type="ECO:0000313" key="2">
    <source>
        <dbReference type="Proteomes" id="UP000814140"/>
    </source>
</evidence>
<keyword evidence="2" id="KW-1185">Reference proteome</keyword>
<gene>
    <name evidence="1" type="ORF">BV25DRAFT_123310</name>
</gene>
<reference evidence="1" key="2">
    <citation type="journal article" date="2022" name="New Phytol.">
        <title>Evolutionary transition to the ectomycorrhizal habit in the genomes of a hyperdiverse lineage of mushroom-forming fungi.</title>
        <authorList>
            <person name="Looney B."/>
            <person name="Miyauchi S."/>
            <person name="Morin E."/>
            <person name="Drula E."/>
            <person name="Courty P.E."/>
            <person name="Kohler A."/>
            <person name="Kuo A."/>
            <person name="LaButti K."/>
            <person name="Pangilinan J."/>
            <person name="Lipzen A."/>
            <person name="Riley R."/>
            <person name="Andreopoulos W."/>
            <person name="He G."/>
            <person name="Johnson J."/>
            <person name="Nolan M."/>
            <person name="Tritt A."/>
            <person name="Barry K.W."/>
            <person name="Grigoriev I.V."/>
            <person name="Nagy L.G."/>
            <person name="Hibbett D."/>
            <person name="Henrissat B."/>
            <person name="Matheny P.B."/>
            <person name="Labbe J."/>
            <person name="Martin F.M."/>
        </authorList>
    </citation>
    <scope>NUCLEOTIDE SEQUENCE</scope>
    <source>
        <strain evidence="1">HHB10654</strain>
    </source>
</reference>
<comment type="caution">
    <text evidence="1">The sequence shown here is derived from an EMBL/GenBank/DDBJ whole genome shotgun (WGS) entry which is preliminary data.</text>
</comment>
<sequence>MLIEKLRPGLLTLLSRQPRPVMLCGFRVDGISGNTKSSESAILLLSLVPYVFRSAVVTVMQCRLTVRHAYTFTPPPAPYSFRMSCRLQLYCFRCLYPQQSWRNVTVTAFLPNPRHLHWATARLPPEHSVVDSYHVDLTCEFNAGMWCGVDQASPDAPWDTVLPETRRTSLSTHLHRRALSHVMFAPP</sequence>
<accession>A0ACB8TLM4</accession>
<proteinExistence type="predicted"/>
<dbReference type="EMBL" id="MU277187">
    <property type="protein sequence ID" value="KAI0069305.1"/>
    <property type="molecule type" value="Genomic_DNA"/>
</dbReference>
<reference evidence="1" key="1">
    <citation type="submission" date="2021-03" db="EMBL/GenBank/DDBJ databases">
        <authorList>
            <consortium name="DOE Joint Genome Institute"/>
            <person name="Ahrendt S."/>
            <person name="Looney B.P."/>
            <person name="Miyauchi S."/>
            <person name="Morin E."/>
            <person name="Drula E."/>
            <person name="Courty P.E."/>
            <person name="Chicoki N."/>
            <person name="Fauchery L."/>
            <person name="Kohler A."/>
            <person name="Kuo A."/>
            <person name="Labutti K."/>
            <person name="Pangilinan J."/>
            <person name="Lipzen A."/>
            <person name="Riley R."/>
            <person name="Andreopoulos W."/>
            <person name="He G."/>
            <person name="Johnson J."/>
            <person name="Barry K.W."/>
            <person name="Grigoriev I.V."/>
            <person name="Nagy L."/>
            <person name="Hibbett D."/>
            <person name="Henrissat B."/>
            <person name="Matheny P.B."/>
            <person name="Labbe J."/>
            <person name="Martin F."/>
        </authorList>
    </citation>
    <scope>NUCLEOTIDE SEQUENCE</scope>
    <source>
        <strain evidence="1">HHB10654</strain>
    </source>
</reference>
<organism evidence="1 2">
    <name type="scientific">Artomyces pyxidatus</name>
    <dbReference type="NCBI Taxonomy" id="48021"/>
    <lineage>
        <taxon>Eukaryota</taxon>
        <taxon>Fungi</taxon>
        <taxon>Dikarya</taxon>
        <taxon>Basidiomycota</taxon>
        <taxon>Agaricomycotina</taxon>
        <taxon>Agaricomycetes</taxon>
        <taxon>Russulales</taxon>
        <taxon>Auriscalpiaceae</taxon>
        <taxon>Artomyces</taxon>
    </lineage>
</organism>
<dbReference type="Proteomes" id="UP000814140">
    <property type="component" value="Unassembled WGS sequence"/>
</dbReference>
<evidence type="ECO:0000313" key="1">
    <source>
        <dbReference type="EMBL" id="KAI0069305.1"/>
    </source>
</evidence>